<evidence type="ECO:0000256" key="1">
    <source>
        <dbReference type="ARBA" id="ARBA00006484"/>
    </source>
</evidence>
<dbReference type="OrthoDB" id="25001at2759"/>
<comment type="caution">
    <text evidence="3">The sequence shown here is derived from an EMBL/GenBank/DDBJ whole genome shotgun (WGS) entry which is preliminary data.</text>
</comment>
<dbReference type="InterPro" id="IPR002347">
    <property type="entry name" value="SDR_fam"/>
</dbReference>
<protein>
    <submittedName>
        <fullName evidence="3">WW domain-containing oxidoreductase</fullName>
    </submittedName>
</protein>
<dbReference type="GO" id="GO:0016491">
    <property type="term" value="F:oxidoreductase activity"/>
    <property type="evidence" value="ECO:0007669"/>
    <property type="project" value="UniProtKB-KW"/>
</dbReference>
<accession>A0A2P6NP61</accession>
<dbReference type="InterPro" id="IPR036291">
    <property type="entry name" value="NAD(P)-bd_dom_sf"/>
</dbReference>
<dbReference type="SUPFAM" id="SSF51735">
    <property type="entry name" value="NAD(P)-binding Rossmann-fold domains"/>
    <property type="match status" value="1"/>
</dbReference>
<dbReference type="PANTHER" id="PTHR24320">
    <property type="entry name" value="RETINOL DEHYDROGENASE"/>
    <property type="match status" value="1"/>
</dbReference>
<dbReference type="Gene3D" id="3.40.50.720">
    <property type="entry name" value="NAD(P)-binding Rossmann-like Domain"/>
    <property type="match status" value="1"/>
</dbReference>
<dbReference type="AlphaFoldDB" id="A0A2P6NP61"/>
<dbReference type="InParanoid" id="A0A2P6NP61"/>
<gene>
    <name evidence="3" type="ORF">PROFUN_06343</name>
</gene>
<evidence type="ECO:0000256" key="2">
    <source>
        <dbReference type="ARBA" id="ARBA00023002"/>
    </source>
</evidence>
<name>A0A2P6NP61_9EUKA</name>
<organism evidence="3 4">
    <name type="scientific">Planoprotostelium fungivorum</name>
    <dbReference type="NCBI Taxonomy" id="1890364"/>
    <lineage>
        <taxon>Eukaryota</taxon>
        <taxon>Amoebozoa</taxon>
        <taxon>Evosea</taxon>
        <taxon>Variosea</taxon>
        <taxon>Cavosteliida</taxon>
        <taxon>Cavosteliaceae</taxon>
        <taxon>Planoprotostelium</taxon>
    </lineage>
</organism>
<keyword evidence="4" id="KW-1185">Reference proteome</keyword>
<dbReference type="STRING" id="1890364.A0A2P6NP61"/>
<sequence length="358" mass="39544">MHNAGTKAYVMYHTSLRNNRSAGAPRGRYSSAYVQLSGPGDARPTAMQLLEDEGKSEEWKERVILITGCAAASGIGLETAKTFYRAGAHVYVTSRTEEKAREVVETIQRGEGDGKVTPFTMELDSLSSVRQCANDFLKQEKQLHVLILNAGVMATPKGTTRDGFETQIGTNHVGHHLLFRLLTEALLSASTPSFLSRVVCVASTGHRLSPASPSDLEWTLSDPYHSWLSYGKSKTANIYLATEIHRRHHDRLLAVAIHPGLITTPLSRHLDEEASKGFPLSDFLNTQQGAAMSFWAGYSKEVEKMGGKYLEEFEESELLPEGSSLPVYKKGRAAWAYDEKAAKDLWEATERAIENVAR</sequence>
<reference evidence="3 4" key="1">
    <citation type="journal article" date="2018" name="Genome Biol. Evol.">
        <title>Multiple Roots of Fruiting Body Formation in Amoebozoa.</title>
        <authorList>
            <person name="Hillmann F."/>
            <person name="Forbes G."/>
            <person name="Novohradska S."/>
            <person name="Ferling I."/>
            <person name="Riege K."/>
            <person name="Groth M."/>
            <person name="Westermann M."/>
            <person name="Marz M."/>
            <person name="Spaller T."/>
            <person name="Winckler T."/>
            <person name="Schaap P."/>
            <person name="Glockner G."/>
        </authorList>
    </citation>
    <scope>NUCLEOTIDE SEQUENCE [LARGE SCALE GENOMIC DNA]</scope>
    <source>
        <strain evidence="3 4">Jena</strain>
    </source>
</reference>
<evidence type="ECO:0000313" key="3">
    <source>
        <dbReference type="EMBL" id="PRP85749.1"/>
    </source>
</evidence>
<dbReference type="PANTHER" id="PTHR24320:SF272">
    <property type="entry name" value="NAD(P)-BINDING ROSSMANN-FOLD SUPERFAMILY PROTEIN"/>
    <property type="match status" value="1"/>
</dbReference>
<proteinExistence type="inferred from homology"/>
<evidence type="ECO:0000313" key="4">
    <source>
        <dbReference type="Proteomes" id="UP000241769"/>
    </source>
</evidence>
<keyword evidence="2" id="KW-0560">Oxidoreductase</keyword>
<comment type="similarity">
    <text evidence="1">Belongs to the short-chain dehydrogenases/reductases (SDR) family.</text>
</comment>
<dbReference type="Proteomes" id="UP000241769">
    <property type="component" value="Unassembled WGS sequence"/>
</dbReference>
<dbReference type="Pfam" id="PF00106">
    <property type="entry name" value="adh_short"/>
    <property type="match status" value="1"/>
</dbReference>
<dbReference type="EMBL" id="MDYQ01000040">
    <property type="protein sequence ID" value="PRP85749.1"/>
    <property type="molecule type" value="Genomic_DNA"/>
</dbReference>